<reference evidence="1" key="1">
    <citation type="submission" date="2021-01" db="EMBL/GenBank/DDBJ databases">
        <authorList>
            <person name="Corre E."/>
            <person name="Pelletier E."/>
            <person name="Niang G."/>
            <person name="Scheremetjew M."/>
            <person name="Finn R."/>
            <person name="Kale V."/>
            <person name="Holt S."/>
            <person name="Cochrane G."/>
            <person name="Meng A."/>
            <person name="Brown T."/>
            <person name="Cohen L."/>
        </authorList>
    </citation>
    <scope>NUCLEOTIDE SEQUENCE</scope>
    <source>
        <strain evidence="1">RCC856</strain>
    </source>
</reference>
<dbReference type="AlphaFoldDB" id="A0A7S2Z572"/>
<organism evidence="1">
    <name type="scientific">Chloropicon laureae</name>
    <dbReference type="NCBI Taxonomy" id="464258"/>
    <lineage>
        <taxon>Eukaryota</taxon>
        <taxon>Viridiplantae</taxon>
        <taxon>Chlorophyta</taxon>
        <taxon>Chloropicophyceae</taxon>
        <taxon>Chloropicales</taxon>
        <taxon>Chloropicaceae</taxon>
        <taxon>Chloropicon</taxon>
    </lineage>
</organism>
<proteinExistence type="predicted"/>
<name>A0A7S2Z572_9CHLO</name>
<evidence type="ECO:0000313" key="1">
    <source>
        <dbReference type="EMBL" id="CAE0023290.1"/>
    </source>
</evidence>
<sequence length="231" mass="25136">MEALSAGALKRWLVGRGVDVAGCLEKGDLIERAKQSGVTLEEDDLPTATAKTPKVQEGHVDSQVPKEEIMTVNPALLIFGNGRDIEPLIPPEALLQSKGSVGHFCSADPRQNTATFLERTEEMKTVEAVATASQVMFLDALNRLDPPLKKFPTAMLVASPVSVDGRQRLAIVLLSDDGDFAFETRPGAEKVPTALDRKAMSVEVVWRGGTIVDWQGKTEHDEGSFRPRDLF</sequence>
<gene>
    <name evidence="1" type="ORF">CLAU1311_LOCUS6379</name>
</gene>
<dbReference type="EMBL" id="HBHU01009761">
    <property type="protein sequence ID" value="CAE0023290.1"/>
    <property type="molecule type" value="Transcribed_RNA"/>
</dbReference>
<accession>A0A7S2Z572</accession>
<protein>
    <submittedName>
        <fullName evidence="1">Uncharacterized protein</fullName>
    </submittedName>
</protein>